<name>A0A816P3G9_9BILA</name>
<sequence length="227" mass="25886">MQELFDFPKINHVAIVVSEASMATVVLNTDAFDNLVELASVIRKETIWFHVDGGLVILDPERRNLVQGIEQADSLAIELSRSFRALKVWFTLKEHGIIKLGQKITDNCQQAQYLASLLRKHKEFIRILCPVILNIVNIRLEPEVEGLDKLNDELIDLFNNELLADIQMFGIAAASTTRVCGQLYIHICIVGHRSNLEDFDIFVDTLIRIYHVRLLNLKQSINLVNQI</sequence>
<evidence type="ECO:0000256" key="3">
    <source>
        <dbReference type="ARBA" id="ARBA00022898"/>
    </source>
</evidence>
<comment type="cofactor">
    <cofactor evidence="1 5">
        <name>pyridoxal 5'-phosphate</name>
        <dbReference type="ChEBI" id="CHEBI:597326"/>
    </cofactor>
</comment>
<protein>
    <submittedName>
        <fullName evidence="6">Uncharacterized protein</fullName>
    </submittedName>
</protein>
<comment type="caution">
    <text evidence="6">The sequence shown here is derived from an EMBL/GenBank/DDBJ whole genome shotgun (WGS) entry which is preliminary data.</text>
</comment>
<dbReference type="InterPro" id="IPR002129">
    <property type="entry name" value="PyrdxlP-dep_de-COase"/>
</dbReference>
<evidence type="ECO:0000313" key="6">
    <source>
        <dbReference type="EMBL" id="CAF2043628.1"/>
    </source>
</evidence>
<dbReference type="AlphaFoldDB" id="A0A816P3G9"/>
<proteinExistence type="inferred from homology"/>
<organism evidence="6 7">
    <name type="scientific">Rotaria magnacalcarata</name>
    <dbReference type="NCBI Taxonomy" id="392030"/>
    <lineage>
        <taxon>Eukaryota</taxon>
        <taxon>Metazoa</taxon>
        <taxon>Spiralia</taxon>
        <taxon>Gnathifera</taxon>
        <taxon>Rotifera</taxon>
        <taxon>Eurotatoria</taxon>
        <taxon>Bdelloidea</taxon>
        <taxon>Philodinida</taxon>
        <taxon>Philodinidae</taxon>
        <taxon>Rotaria</taxon>
    </lineage>
</organism>
<dbReference type="Proteomes" id="UP000663824">
    <property type="component" value="Unassembled WGS sequence"/>
</dbReference>
<dbReference type="PANTHER" id="PTHR11999">
    <property type="entry name" value="GROUP II PYRIDOXAL-5-PHOSPHATE DECARBOXYLASE"/>
    <property type="match status" value="1"/>
</dbReference>
<keyword evidence="2" id="KW-0210">Decarboxylase</keyword>
<evidence type="ECO:0000256" key="1">
    <source>
        <dbReference type="ARBA" id="ARBA00001933"/>
    </source>
</evidence>
<dbReference type="GO" id="GO:0030170">
    <property type="term" value="F:pyridoxal phosphate binding"/>
    <property type="evidence" value="ECO:0007669"/>
    <property type="project" value="InterPro"/>
</dbReference>
<dbReference type="Pfam" id="PF00282">
    <property type="entry name" value="Pyridoxal_deC"/>
    <property type="match status" value="1"/>
</dbReference>
<evidence type="ECO:0000256" key="4">
    <source>
        <dbReference type="ARBA" id="ARBA00023239"/>
    </source>
</evidence>
<dbReference type="PANTHER" id="PTHR11999:SF70">
    <property type="entry name" value="MIP05841P"/>
    <property type="match status" value="1"/>
</dbReference>
<dbReference type="InterPro" id="IPR015424">
    <property type="entry name" value="PyrdxlP-dep_Trfase"/>
</dbReference>
<dbReference type="InterPro" id="IPR010977">
    <property type="entry name" value="Aromatic_deC"/>
</dbReference>
<reference evidence="6" key="1">
    <citation type="submission" date="2021-02" db="EMBL/GenBank/DDBJ databases">
        <authorList>
            <person name="Nowell W R."/>
        </authorList>
    </citation>
    <scope>NUCLEOTIDE SEQUENCE</scope>
</reference>
<gene>
    <name evidence="6" type="ORF">MBJ925_LOCUS11785</name>
</gene>
<keyword evidence="4 5" id="KW-0456">Lyase</keyword>
<evidence type="ECO:0000256" key="5">
    <source>
        <dbReference type="RuleBase" id="RU000382"/>
    </source>
</evidence>
<comment type="similarity">
    <text evidence="5">Belongs to the group II decarboxylase family.</text>
</comment>
<keyword evidence="3 5" id="KW-0663">Pyridoxal phosphate</keyword>
<accession>A0A816P3G9</accession>
<dbReference type="Gene3D" id="3.40.640.10">
    <property type="entry name" value="Type I PLP-dependent aspartate aminotransferase-like (Major domain)"/>
    <property type="match status" value="1"/>
</dbReference>
<dbReference type="Gene3D" id="3.90.1150.170">
    <property type="match status" value="1"/>
</dbReference>
<dbReference type="InterPro" id="IPR015421">
    <property type="entry name" value="PyrdxlP-dep_Trfase_major"/>
</dbReference>
<evidence type="ECO:0000256" key="2">
    <source>
        <dbReference type="ARBA" id="ARBA00022793"/>
    </source>
</evidence>
<evidence type="ECO:0000313" key="7">
    <source>
        <dbReference type="Proteomes" id="UP000663824"/>
    </source>
</evidence>
<dbReference type="GO" id="GO:0019752">
    <property type="term" value="P:carboxylic acid metabolic process"/>
    <property type="evidence" value="ECO:0007669"/>
    <property type="project" value="InterPro"/>
</dbReference>
<dbReference type="SUPFAM" id="SSF53383">
    <property type="entry name" value="PLP-dependent transferases"/>
    <property type="match status" value="1"/>
</dbReference>
<dbReference type="EMBL" id="CAJNRE010005299">
    <property type="protein sequence ID" value="CAF2043628.1"/>
    <property type="molecule type" value="Genomic_DNA"/>
</dbReference>
<dbReference type="GO" id="GO:0016831">
    <property type="term" value="F:carboxy-lyase activity"/>
    <property type="evidence" value="ECO:0007669"/>
    <property type="project" value="UniProtKB-KW"/>
</dbReference>